<evidence type="ECO:0000256" key="1">
    <source>
        <dbReference type="ARBA" id="ARBA00006739"/>
    </source>
</evidence>
<evidence type="ECO:0000256" key="2">
    <source>
        <dbReference type="ARBA" id="ARBA00022676"/>
    </source>
</evidence>
<protein>
    <recommendedName>
        <fullName evidence="4">Glycosyltransferase 2-like domain-containing protein</fullName>
    </recommendedName>
</protein>
<evidence type="ECO:0000256" key="3">
    <source>
        <dbReference type="ARBA" id="ARBA00022679"/>
    </source>
</evidence>
<evidence type="ECO:0000259" key="4">
    <source>
        <dbReference type="Pfam" id="PF00535"/>
    </source>
</evidence>
<keyword evidence="2" id="KW-0328">Glycosyltransferase</keyword>
<reference evidence="5" key="1">
    <citation type="submission" date="2014-06" db="EMBL/GenBank/DDBJ databases">
        <title>Key roles for freshwater Actinobacteria revealed by deep metagenomic sequencing.</title>
        <authorList>
            <person name="Ghai R."/>
            <person name="Mizuno C.M."/>
            <person name="Picazo A."/>
            <person name="Camacho A."/>
            <person name="Rodriguez-Valera F."/>
        </authorList>
    </citation>
    <scope>NUCLEOTIDE SEQUENCE</scope>
</reference>
<dbReference type="FunFam" id="3.90.550.10:FF:000122">
    <property type="entry name" value="Dolichol-phosphate mannosyltransferase subunit 1"/>
    <property type="match status" value="1"/>
</dbReference>
<dbReference type="InterPro" id="IPR001173">
    <property type="entry name" value="Glyco_trans_2-like"/>
</dbReference>
<dbReference type="GO" id="GO:0016020">
    <property type="term" value="C:membrane"/>
    <property type="evidence" value="ECO:0007669"/>
    <property type="project" value="GOC"/>
</dbReference>
<dbReference type="GO" id="GO:0009247">
    <property type="term" value="P:glycolipid biosynthetic process"/>
    <property type="evidence" value="ECO:0007669"/>
    <property type="project" value="TreeGrafter"/>
</dbReference>
<accession>A0A094QC53</accession>
<keyword evidence="3" id="KW-0808">Transferase</keyword>
<gene>
    <name evidence="5" type="ORF">GM51_0470</name>
</gene>
<dbReference type="InterPro" id="IPR029044">
    <property type="entry name" value="Nucleotide-diphossugar_trans"/>
</dbReference>
<sequence length="234" mass="26050">MKYLVVIPTYNEAETIAETVSLVLEVVPELSVLVVDDTSPDGTAAIVRQSFADEPRVHLLTRSQKQGLGLAYLEGFQWAFSEGFDFVVEMDADGSHRASDLASLLEASITADLVIGSRWVRGGEVENWPWHRKLISRIGNRYAKAMLGTEILDMTSGFRVYRAKFLQQLVSEPVSSHGYSFQVELAYRASRTGSVVEAPITFVERVNGKSKMTLAIVLEALTKVTFWGIRRVFS</sequence>
<dbReference type="CDD" id="cd06442">
    <property type="entry name" value="DPM1_like"/>
    <property type="match status" value="1"/>
</dbReference>
<dbReference type="SUPFAM" id="SSF53448">
    <property type="entry name" value="Nucleotide-diphospho-sugar transferases"/>
    <property type="match status" value="1"/>
</dbReference>
<dbReference type="PANTHER" id="PTHR43398">
    <property type="entry name" value="DOLICHOL-PHOSPHATE MANNOSYLTRANSFERASE SUBUNIT 1"/>
    <property type="match status" value="1"/>
</dbReference>
<dbReference type="Gene3D" id="3.90.550.10">
    <property type="entry name" value="Spore Coat Polysaccharide Biosynthesis Protein SpsA, Chain A"/>
    <property type="match status" value="1"/>
</dbReference>
<name>A0A094QC53_9ZZZZ</name>
<dbReference type="InterPro" id="IPR039528">
    <property type="entry name" value="DPM1-like"/>
</dbReference>
<comment type="similarity">
    <text evidence="1">Belongs to the glycosyltransferase 2 family.</text>
</comment>
<dbReference type="GO" id="GO:0004582">
    <property type="term" value="F:dolichyl-phosphate beta-D-mannosyltransferase activity"/>
    <property type="evidence" value="ECO:0007669"/>
    <property type="project" value="InterPro"/>
</dbReference>
<dbReference type="EMBL" id="JNSL01000001">
    <property type="protein sequence ID" value="KGA21840.1"/>
    <property type="molecule type" value="Genomic_DNA"/>
</dbReference>
<organism evidence="5">
    <name type="scientific">freshwater metagenome</name>
    <dbReference type="NCBI Taxonomy" id="449393"/>
    <lineage>
        <taxon>unclassified sequences</taxon>
        <taxon>metagenomes</taxon>
        <taxon>ecological metagenomes</taxon>
    </lineage>
</organism>
<feature type="domain" description="Glycosyltransferase 2-like" evidence="4">
    <location>
        <begin position="5"/>
        <end position="169"/>
    </location>
</feature>
<dbReference type="Pfam" id="PF00535">
    <property type="entry name" value="Glycos_transf_2"/>
    <property type="match status" value="1"/>
</dbReference>
<evidence type="ECO:0000313" key="5">
    <source>
        <dbReference type="EMBL" id="KGA21840.1"/>
    </source>
</evidence>
<proteinExistence type="inferred from homology"/>
<dbReference type="PANTHER" id="PTHR43398:SF1">
    <property type="entry name" value="DOLICHOL-PHOSPHATE MANNOSYLTRANSFERASE SUBUNIT 1"/>
    <property type="match status" value="1"/>
</dbReference>
<dbReference type="AlphaFoldDB" id="A0A094QC53"/>
<comment type="caution">
    <text evidence="5">The sequence shown here is derived from an EMBL/GenBank/DDBJ whole genome shotgun (WGS) entry which is preliminary data.</text>
</comment>